<dbReference type="Proteomes" id="UP000886796">
    <property type="component" value="Unassembled WGS sequence"/>
</dbReference>
<reference evidence="1" key="2">
    <citation type="journal article" date="2021" name="PeerJ">
        <title>Extensive microbial diversity within the chicken gut microbiome revealed by metagenomics and culture.</title>
        <authorList>
            <person name="Gilroy R."/>
            <person name="Ravi A."/>
            <person name="Getino M."/>
            <person name="Pursley I."/>
            <person name="Horton D.L."/>
            <person name="Alikhan N.F."/>
            <person name="Baker D."/>
            <person name="Gharbi K."/>
            <person name="Hall N."/>
            <person name="Watson M."/>
            <person name="Adriaenssens E.M."/>
            <person name="Foster-Nyarko E."/>
            <person name="Jarju S."/>
            <person name="Secka A."/>
            <person name="Antonio M."/>
            <person name="Oren A."/>
            <person name="Chaudhuri R.R."/>
            <person name="La Ragione R."/>
            <person name="Hildebrand F."/>
            <person name="Pallen M.J."/>
        </authorList>
    </citation>
    <scope>NUCLEOTIDE SEQUENCE</scope>
    <source>
        <strain evidence="1">13361</strain>
    </source>
</reference>
<protein>
    <submittedName>
        <fullName evidence="1">Uncharacterized protein</fullName>
    </submittedName>
</protein>
<sequence>MKEITSITKQLTNPRVVMGQVNEILEKVDPGFREIQQAYRANVAQLQEESAGRETEQIKTYLDARERAFSQEVLYIAFQGLFLNMEIFRNPVNGLLLQDGYETLNREYLLESLPGVQLARRQAKAARPKPRSQKVQRLLEGIVEYYSYLETVGYKVAHYIGFRLADELLYYVLPGYANNQANTIAYAGALEKYLQIHLDALG</sequence>
<organism evidence="1 2">
    <name type="scientific">Candidatus Faecousia excrementigallinarum</name>
    <dbReference type="NCBI Taxonomy" id="2840806"/>
    <lineage>
        <taxon>Bacteria</taxon>
        <taxon>Bacillati</taxon>
        <taxon>Bacillota</taxon>
        <taxon>Clostridia</taxon>
        <taxon>Eubacteriales</taxon>
        <taxon>Oscillospiraceae</taxon>
        <taxon>Faecousia</taxon>
    </lineage>
</organism>
<gene>
    <name evidence="1" type="ORF">IAB74_02880</name>
</gene>
<name>A0A9D0Z3U1_9FIRM</name>
<dbReference type="EMBL" id="DVFK01000040">
    <property type="protein sequence ID" value="HIQ67440.1"/>
    <property type="molecule type" value="Genomic_DNA"/>
</dbReference>
<accession>A0A9D0Z3U1</accession>
<proteinExistence type="predicted"/>
<reference evidence="1" key="1">
    <citation type="submission" date="2020-10" db="EMBL/GenBank/DDBJ databases">
        <authorList>
            <person name="Gilroy R."/>
        </authorList>
    </citation>
    <scope>NUCLEOTIDE SEQUENCE</scope>
    <source>
        <strain evidence="1">13361</strain>
    </source>
</reference>
<evidence type="ECO:0000313" key="2">
    <source>
        <dbReference type="Proteomes" id="UP000886796"/>
    </source>
</evidence>
<comment type="caution">
    <text evidence="1">The sequence shown here is derived from an EMBL/GenBank/DDBJ whole genome shotgun (WGS) entry which is preliminary data.</text>
</comment>
<dbReference type="AlphaFoldDB" id="A0A9D0Z3U1"/>
<evidence type="ECO:0000313" key="1">
    <source>
        <dbReference type="EMBL" id="HIQ67440.1"/>
    </source>
</evidence>